<dbReference type="AlphaFoldDB" id="A0A969TW75"/>
<reference evidence="2 3" key="1">
    <citation type="submission" date="2020-03" db="EMBL/GenBank/DDBJ databases">
        <title>Assessment of the enzymatic potential of alkaline-tolerant lipase obtained from Bacillus luteus H11 (technogenic soil) for the bioremediation of saline soils contaminated with petroleum substances.</title>
        <authorList>
            <person name="Kalwasinska A."/>
        </authorList>
    </citation>
    <scope>NUCLEOTIDE SEQUENCE [LARGE SCALE GENOMIC DNA]</scope>
    <source>
        <strain evidence="2 3">H11</strain>
    </source>
</reference>
<dbReference type="CDD" id="cd02947">
    <property type="entry name" value="TRX_family"/>
    <property type="match status" value="1"/>
</dbReference>
<gene>
    <name evidence="2" type="ORF">HCN83_15070</name>
</gene>
<dbReference type="Proteomes" id="UP000752012">
    <property type="component" value="Unassembled WGS sequence"/>
</dbReference>
<evidence type="ECO:0000313" key="2">
    <source>
        <dbReference type="EMBL" id="NJP38887.1"/>
    </source>
</evidence>
<keyword evidence="3" id="KW-1185">Reference proteome</keyword>
<evidence type="ECO:0000313" key="3">
    <source>
        <dbReference type="Proteomes" id="UP000752012"/>
    </source>
</evidence>
<sequence length="86" mass="10183">MTEWMYFYTPMCGTCKLAERFIDLAEHLPGAGQVMRRDINEYSELAQKWQITSVPCLIRIAENKPVDRIYAFHDVPHVYQFLKNSR</sequence>
<proteinExistence type="predicted"/>
<dbReference type="EMBL" id="JAATHJ010000033">
    <property type="protein sequence ID" value="NJP38887.1"/>
    <property type="molecule type" value="Genomic_DNA"/>
</dbReference>
<dbReference type="Gene3D" id="3.40.30.10">
    <property type="entry name" value="Glutaredoxin"/>
    <property type="match status" value="1"/>
</dbReference>
<name>A0A969TW75_9BACI</name>
<comment type="caution">
    <text evidence="2">The sequence shown here is derived from an EMBL/GenBank/DDBJ whole genome shotgun (WGS) entry which is preliminary data.</text>
</comment>
<dbReference type="InterPro" id="IPR036249">
    <property type="entry name" value="Thioredoxin-like_sf"/>
</dbReference>
<feature type="domain" description="Thioredoxin" evidence="1">
    <location>
        <begin position="6"/>
        <end position="71"/>
    </location>
</feature>
<dbReference type="InterPro" id="IPR013766">
    <property type="entry name" value="Thioredoxin_domain"/>
</dbReference>
<evidence type="ECO:0000259" key="1">
    <source>
        <dbReference type="Pfam" id="PF00085"/>
    </source>
</evidence>
<dbReference type="SUPFAM" id="SSF52833">
    <property type="entry name" value="Thioredoxin-like"/>
    <property type="match status" value="1"/>
</dbReference>
<protein>
    <submittedName>
        <fullName evidence="2">Thioredoxin family protein</fullName>
    </submittedName>
</protein>
<organism evidence="2 3">
    <name type="scientific">Alkalicoccus luteus</name>
    <dbReference type="NCBI Taxonomy" id="1237094"/>
    <lineage>
        <taxon>Bacteria</taxon>
        <taxon>Bacillati</taxon>
        <taxon>Bacillota</taxon>
        <taxon>Bacilli</taxon>
        <taxon>Bacillales</taxon>
        <taxon>Bacillaceae</taxon>
        <taxon>Alkalicoccus</taxon>
    </lineage>
</organism>
<accession>A0A969TW75</accession>
<dbReference type="RefSeq" id="WP_168008795.1">
    <property type="nucleotide sequence ID" value="NZ_JAATHJ010000033.1"/>
</dbReference>
<dbReference type="Pfam" id="PF00085">
    <property type="entry name" value="Thioredoxin"/>
    <property type="match status" value="1"/>
</dbReference>